<evidence type="ECO:0000313" key="8">
    <source>
        <dbReference type="EMBL" id="KAL2827462.1"/>
    </source>
</evidence>
<feature type="chain" id="PRO_5045208378" evidence="6">
    <location>
        <begin position="24"/>
        <end position="575"/>
    </location>
</feature>
<evidence type="ECO:0000256" key="3">
    <source>
        <dbReference type="ARBA" id="ARBA00022801"/>
    </source>
</evidence>
<dbReference type="InterPro" id="IPR006710">
    <property type="entry name" value="Glyco_hydro_43"/>
</dbReference>
<dbReference type="Proteomes" id="UP001610446">
    <property type="component" value="Unassembled WGS sequence"/>
</dbReference>
<evidence type="ECO:0000256" key="4">
    <source>
        <dbReference type="ARBA" id="ARBA00023295"/>
    </source>
</evidence>
<dbReference type="CDD" id="cd18833">
    <property type="entry name" value="GH43_PcXyl-like"/>
    <property type="match status" value="1"/>
</dbReference>
<comment type="similarity">
    <text evidence="1 5">Belongs to the glycosyl hydrolase 43 family.</text>
</comment>
<dbReference type="GO" id="GO:0016787">
    <property type="term" value="F:hydrolase activity"/>
    <property type="evidence" value="ECO:0007669"/>
    <property type="project" value="UniProtKB-KW"/>
</dbReference>
<dbReference type="Gene3D" id="2.60.120.200">
    <property type="match status" value="1"/>
</dbReference>
<keyword evidence="2 6" id="KW-0732">Signal</keyword>
<organism evidence="8 9">
    <name type="scientific">Aspergillus pseudoustus</name>
    <dbReference type="NCBI Taxonomy" id="1810923"/>
    <lineage>
        <taxon>Eukaryota</taxon>
        <taxon>Fungi</taxon>
        <taxon>Dikarya</taxon>
        <taxon>Ascomycota</taxon>
        <taxon>Pezizomycotina</taxon>
        <taxon>Eurotiomycetes</taxon>
        <taxon>Eurotiomycetidae</taxon>
        <taxon>Eurotiales</taxon>
        <taxon>Aspergillaceae</taxon>
        <taxon>Aspergillus</taxon>
        <taxon>Aspergillus subgen. Nidulantes</taxon>
    </lineage>
</organism>
<gene>
    <name evidence="8" type="ORF">BJY01DRAFT_261907</name>
</gene>
<keyword evidence="4 5" id="KW-0326">Glycosidase</keyword>
<dbReference type="PANTHER" id="PTHR42812">
    <property type="entry name" value="BETA-XYLOSIDASE"/>
    <property type="match status" value="1"/>
</dbReference>
<dbReference type="PANTHER" id="PTHR42812:SF17">
    <property type="entry name" value="BETA-XYLOSIDASE C-TERMINAL CONCANAVALIN A-LIKE DOMAIN-CONTAINING PROTEIN-RELATED"/>
    <property type="match status" value="1"/>
</dbReference>
<reference evidence="8 9" key="1">
    <citation type="submission" date="2024-07" db="EMBL/GenBank/DDBJ databases">
        <title>Section-level genome sequencing and comparative genomics of Aspergillus sections Usti and Cavernicolus.</title>
        <authorList>
            <consortium name="Lawrence Berkeley National Laboratory"/>
            <person name="Nybo J.L."/>
            <person name="Vesth T.C."/>
            <person name="Theobald S."/>
            <person name="Frisvad J.C."/>
            <person name="Larsen T.O."/>
            <person name="Kjaerboelling I."/>
            <person name="Rothschild-Mancinelli K."/>
            <person name="Lyhne E.K."/>
            <person name="Kogle M.E."/>
            <person name="Barry K."/>
            <person name="Clum A."/>
            <person name="Na H."/>
            <person name="Ledsgaard L."/>
            <person name="Lin J."/>
            <person name="Lipzen A."/>
            <person name="Kuo A."/>
            <person name="Riley R."/>
            <person name="Mondo S."/>
            <person name="Labutti K."/>
            <person name="Haridas S."/>
            <person name="Pangalinan J."/>
            <person name="Salamov A.A."/>
            <person name="Simmons B.A."/>
            <person name="Magnuson J.K."/>
            <person name="Chen J."/>
            <person name="Drula E."/>
            <person name="Henrissat B."/>
            <person name="Wiebenga A."/>
            <person name="Lubbers R.J."/>
            <person name="Gomes A.C."/>
            <person name="Makela M.R."/>
            <person name="Stajich J."/>
            <person name="Grigoriev I.V."/>
            <person name="Mortensen U.H."/>
            <person name="De Vries R.P."/>
            <person name="Baker S.E."/>
            <person name="Andersen M.R."/>
        </authorList>
    </citation>
    <scope>NUCLEOTIDE SEQUENCE [LARGE SCALE GENOMIC DNA]</scope>
    <source>
        <strain evidence="8 9">CBS 123904</strain>
    </source>
</reference>
<dbReference type="EMBL" id="JBFXLU010000399">
    <property type="protein sequence ID" value="KAL2827462.1"/>
    <property type="molecule type" value="Genomic_DNA"/>
</dbReference>
<dbReference type="SUPFAM" id="SSF49899">
    <property type="entry name" value="Concanavalin A-like lectins/glucanases"/>
    <property type="match status" value="1"/>
</dbReference>
<evidence type="ECO:0000256" key="1">
    <source>
        <dbReference type="ARBA" id="ARBA00009865"/>
    </source>
</evidence>
<sequence>MPLATFASLSLFSLIFLSPATAAAKPASNSTYTNPILPGFHPDPSCIFVPELDDTFFCATSSFNAFPGIPIHASKDLQNWKLIGNVLNRESQLPELATVNSSTGGIWAPTLRYKDGTFWLVTTLVYDDYAQNDSSRWDNIIFKSSNPYHESTWSNPVHFDFNGYDTSPFWDEDGQVYMVGSHAWQVYPAIQIAKINLRTGATGNWTTLWTGTGGLAPEGPHIYYKDEMYYLMIAEGGTGLDHMETIARSPHLMGPYRANPANPVLTAANTTRFFTTVGHADLFQDASDNWWAVALATRSDASSDYHPMGRETILTPVTWKKGDWPVFDPVEGEMGGWPLPAQSWHIKGDGPWISDGDDIDFSLGSSLPRHLTYWRIPNPDAYAISPSDHPYTLQLNPSSANLTGINAKSAPAAGVSFLGRRQQDTLFTFSVDISYTPRSTNEEAGVTIFLQQNKHVDLGIVQLADNKPYLRVRGISTGADAVALPSYEAALPSAWVGQTLHLEIKAQNWTHYSLSAGPASARSQTRTLAYPVNSALSWGFTGTFVGIYATSNGGDGSTPAYFSNWSYIPQGQYVN</sequence>
<feature type="signal peptide" evidence="6">
    <location>
        <begin position="1"/>
        <end position="23"/>
    </location>
</feature>
<keyword evidence="9" id="KW-1185">Reference proteome</keyword>
<comment type="caution">
    <text evidence="8">The sequence shown here is derived from an EMBL/GenBank/DDBJ whole genome shotgun (WGS) entry which is preliminary data.</text>
</comment>
<name>A0ABR4IIR4_9EURO</name>
<accession>A0ABR4IIR4</accession>
<dbReference type="Gene3D" id="2.115.10.20">
    <property type="entry name" value="Glycosyl hydrolase domain, family 43"/>
    <property type="match status" value="1"/>
</dbReference>
<dbReference type="InterPro" id="IPR051795">
    <property type="entry name" value="Glycosyl_Hydrlase_43"/>
</dbReference>
<evidence type="ECO:0000313" key="9">
    <source>
        <dbReference type="Proteomes" id="UP001610446"/>
    </source>
</evidence>
<dbReference type="InterPro" id="IPR041542">
    <property type="entry name" value="GH43_C2"/>
</dbReference>
<dbReference type="SUPFAM" id="SSF75005">
    <property type="entry name" value="Arabinanase/levansucrase/invertase"/>
    <property type="match status" value="1"/>
</dbReference>
<evidence type="ECO:0000256" key="5">
    <source>
        <dbReference type="RuleBase" id="RU361187"/>
    </source>
</evidence>
<evidence type="ECO:0000256" key="2">
    <source>
        <dbReference type="ARBA" id="ARBA00022729"/>
    </source>
</evidence>
<dbReference type="InterPro" id="IPR013320">
    <property type="entry name" value="ConA-like_dom_sf"/>
</dbReference>
<dbReference type="Pfam" id="PF04616">
    <property type="entry name" value="Glyco_hydro_43"/>
    <property type="match status" value="1"/>
</dbReference>
<dbReference type="InterPro" id="IPR023296">
    <property type="entry name" value="Glyco_hydro_beta-prop_sf"/>
</dbReference>
<evidence type="ECO:0000259" key="7">
    <source>
        <dbReference type="Pfam" id="PF17851"/>
    </source>
</evidence>
<proteinExistence type="inferred from homology"/>
<evidence type="ECO:0000256" key="6">
    <source>
        <dbReference type="SAM" id="SignalP"/>
    </source>
</evidence>
<protein>
    <submittedName>
        <fullName evidence="8">Glycosyl hydrolase</fullName>
    </submittedName>
</protein>
<keyword evidence="3 5" id="KW-0378">Hydrolase</keyword>
<feature type="domain" description="Beta-xylosidase C-terminal Concanavalin A-like" evidence="7">
    <location>
        <begin position="361"/>
        <end position="567"/>
    </location>
</feature>
<dbReference type="Pfam" id="PF17851">
    <property type="entry name" value="GH43_C2"/>
    <property type="match status" value="1"/>
</dbReference>